<dbReference type="GO" id="GO:0006313">
    <property type="term" value="P:DNA transposition"/>
    <property type="evidence" value="ECO:0007669"/>
    <property type="project" value="InterPro"/>
</dbReference>
<feature type="domain" description="Transposase zinc-binding" evidence="3">
    <location>
        <begin position="10"/>
        <end position="101"/>
    </location>
</feature>
<dbReference type="InterPro" id="IPR007069">
    <property type="entry name" value="Transposase_32"/>
</dbReference>
<feature type="domain" description="Transposase IS801/IS1294" evidence="2">
    <location>
        <begin position="143"/>
        <end position="332"/>
    </location>
</feature>
<dbReference type="RefSeq" id="WP_140852691.1">
    <property type="nucleotide sequence ID" value="NZ_RCZC01000013.1"/>
</dbReference>
<evidence type="ECO:0000259" key="2">
    <source>
        <dbReference type="Pfam" id="PF04986"/>
    </source>
</evidence>
<dbReference type="Pfam" id="PF14319">
    <property type="entry name" value="Zn_Tnp_IS91"/>
    <property type="match status" value="1"/>
</dbReference>
<dbReference type="PANTHER" id="PTHR37023:SF1">
    <property type="entry name" value="ISSOD25 TRANSPOSASE TNPA_ISSOD25"/>
    <property type="match status" value="1"/>
</dbReference>
<accession>A0A502FBA1</accession>
<evidence type="ECO:0000259" key="3">
    <source>
        <dbReference type="Pfam" id="PF14319"/>
    </source>
</evidence>
<sequence>MRASLEVADIFRAAGPAYRTSHAGHLSLDKLKVMSAIEHCRTAALGGHVDACEDCGHWRVAYNSCRNRHCPRCQGAAARIWLAEREADLLPVGYFHVVFTLPAEVADIALQNKAAVYGLLFQAASETMTTIAADPKHLGARIGITAVLHTWGSALTHHPHIHMIVPGGGLSPDGTRWVSSRPAFLLPVRVLSKLFRRLFLTRLMALHEAGRLAFFGSLAPLADRRAFLRHLSPVRKKRWVVYAKPPFAGPETVLAYLSRYTHRVAISNSRLIRLDDSGVTFRYKDYRCGGAERQQIMTLTADEFIRRFLLHVLPKGFHRIRHYGLLAGATRKSHLDHVRQLLGVALPAAADTPIEPDDVRPPCPCCGGHMVVIETFERQHQPRAPPASTVPPGVRAL</sequence>
<dbReference type="Proteomes" id="UP000319931">
    <property type="component" value="Unassembled WGS sequence"/>
</dbReference>
<organism evidence="4 5">
    <name type="scientific">Sphingomonas glacialis</name>
    <dbReference type="NCBI Taxonomy" id="658225"/>
    <lineage>
        <taxon>Bacteria</taxon>
        <taxon>Pseudomonadati</taxon>
        <taxon>Pseudomonadota</taxon>
        <taxon>Alphaproteobacteria</taxon>
        <taxon>Sphingomonadales</taxon>
        <taxon>Sphingomonadaceae</taxon>
        <taxon>Sphingomonas</taxon>
    </lineage>
</organism>
<dbReference type="Pfam" id="PF04986">
    <property type="entry name" value="Y2_Tnp"/>
    <property type="match status" value="1"/>
</dbReference>
<dbReference type="InterPro" id="IPR026889">
    <property type="entry name" value="Zn_Tnp"/>
</dbReference>
<dbReference type="NCBIfam" id="NF033538">
    <property type="entry name" value="transpos_IS91"/>
    <property type="match status" value="1"/>
</dbReference>
<dbReference type="EMBL" id="RCZC01000013">
    <property type="protein sequence ID" value="TPG46569.1"/>
    <property type="molecule type" value="Genomic_DNA"/>
</dbReference>
<evidence type="ECO:0000256" key="1">
    <source>
        <dbReference type="SAM" id="MobiDB-lite"/>
    </source>
</evidence>
<proteinExistence type="predicted"/>
<evidence type="ECO:0000313" key="4">
    <source>
        <dbReference type="EMBL" id="TPG46569.1"/>
    </source>
</evidence>
<dbReference type="AlphaFoldDB" id="A0A502FBA1"/>
<dbReference type="OrthoDB" id="6979325at2"/>
<dbReference type="PANTHER" id="PTHR37023">
    <property type="entry name" value="TRANSPOSASE"/>
    <property type="match status" value="1"/>
</dbReference>
<protein>
    <submittedName>
        <fullName evidence="4">IS91 family transposase</fullName>
    </submittedName>
</protein>
<evidence type="ECO:0000313" key="5">
    <source>
        <dbReference type="Proteomes" id="UP000319931"/>
    </source>
</evidence>
<gene>
    <name evidence="4" type="ORF">EAH76_23435</name>
</gene>
<dbReference type="GO" id="GO:0003677">
    <property type="term" value="F:DNA binding"/>
    <property type="evidence" value="ECO:0007669"/>
    <property type="project" value="InterPro"/>
</dbReference>
<comment type="caution">
    <text evidence="4">The sequence shown here is derived from an EMBL/GenBank/DDBJ whole genome shotgun (WGS) entry which is preliminary data.</text>
</comment>
<dbReference type="InterPro" id="IPR054832">
    <property type="entry name" value="transpos_IS91"/>
</dbReference>
<keyword evidence="5" id="KW-1185">Reference proteome</keyword>
<name>A0A502FBA1_9SPHN</name>
<reference evidence="4 5" key="1">
    <citation type="journal article" date="2019" name="Environ. Microbiol.">
        <title>Species interactions and distinct microbial communities in high Arctic permafrost affected cryosols are associated with the CH4 and CO2 gas fluxes.</title>
        <authorList>
            <person name="Altshuler I."/>
            <person name="Hamel J."/>
            <person name="Turney S."/>
            <person name="Magnuson E."/>
            <person name="Levesque R."/>
            <person name="Greer C."/>
            <person name="Whyte L.G."/>
        </authorList>
    </citation>
    <scope>NUCLEOTIDE SEQUENCE [LARGE SCALE GENOMIC DNA]</scope>
    <source>
        <strain evidence="4 5">E6.1</strain>
    </source>
</reference>
<dbReference type="GO" id="GO:0004803">
    <property type="term" value="F:transposase activity"/>
    <property type="evidence" value="ECO:0007669"/>
    <property type="project" value="InterPro"/>
</dbReference>
<feature type="region of interest" description="Disordered" evidence="1">
    <location>
        <begin position="378"/>
        <end position="397"/>
    </location>
</feature>